<dbReference type="EMBL" id="SFBK01000236">
    <property type="protein sequence ID" value="TRU20394.1"/>
    <property type="molecule type" value="Genomic_DNA"/>
</dbReference>
<reference evidence="1 2" key="1">
    <citation type="submission" date="2019-01" db="EMBL/GenBank/DDBJ databases">
        <title>Coherence of Microcystis species and biogeography revealed through population genomics.</title>
        <authorList>
            <person name="Perez-Carrascal O.M."/>
            <person name="Terrat Y."/>
            <person name="Giani A."/>
            <person name="Fortin N."/>
            <person name="Tromas N."/>
            <person name="Shapiro B.J."/>
        </authorList>
    </citation>
    <scope>NUCLEOTIDE SEQUENCE [LARGE SCALE GENOMIC DNA]</scope>
    <source>
        <strain evidence="1">Ma_QC_B_20070730_S2</strain>
    </source>
</reference>
<organism evidence="1 2">
    <name type="scientific">Microcystis aeruginosa Ma_QC_B_20070730_S2</name>
    <dbReference type="NCBI Taxonomy" id="2486256"/>
    <lineage>
        <taxon>Bacteria</taxon>
        <taxon>Bacillati</taxon>
        <taxon>Cyanobacteriota</taxon>
        <taxon>Cyanophyceae</taxon>
        <taxon>Oscillatoriophycideae</taxon>
        <taxon>Chroococcales</taxon>
        <taxon>Microcystaceae</taxon>
        <taxon>Microcystis</taxon>
    </lineage>
</organism>
<evidence type="ECO:0000313" key="2">
    <source>
        <dbReference type="Proteomes" id="UP000320551"/>
    </source>
</evidence>
<comment type="caution">
    <text evidence="1">The sequence shown here is derived from an EMBL/GenBank/DDBJ whole genome shotgun (WGS) entry which is preliminary data.</text>
</comment>
<dbReference type="AlphaFoldDB" id="A0A552DDY8"/>
<name>A0A552DDY8_MICAE</name>
<protein>
    <submittedName>
        <fullName evidence="1">Uncharacterized protein</fullName>
    </submittedName>
</protein>
<sequence length="488" mass="55264">MSVYVIAIGGTGTKIVEAVCHLAAAGIYTQGEPIPKIEILFVDPDKGNGNLKEADGAIATYQNCTKNIDQGINPTLNWWMQTKLEFLGLWTPFQKADEFRLRDVFKYDDYNGNKEVIRHLFDVLYTEKERDVLLKDGFLGRPAIGSAIMTQLRQNVATNESWKELIGKIDSDLKTEANNPPQVFLCGSIFGGTGASGFPTLGRLIAKELDNPETGNLLRKVKLGGLLMLPYFRFPSKEDKEAVFARSEEFILKTEAALRYYGTQDLKFDTIYLLGMPTMTNVEKFSKGGSDQRNDPHVLELYAGLALRDFIFTPKPNERQVILLSRNKDNEISWDDVPDKDEVRRKLTNAVRFAYIWLSRIVPGLEHAKTKLGEVDFALKFYDRESIKKSGEWDRINAIKVWCEAYLKWLGILHANGIGLRWFNVTAFYNQGNLIIDRSNFPDLVDKGLDREINIRIRDLSKKDLQGIDNGTTGLAKALYKVLSEKSI</sequence>
<evidence type="ECO:0000313" key="1">
    <source>
        <dbReference type="EMBL" id="TRU20394.1"/>
    </source>
</evidence>
<dbReference type="Proteomes" id="UP000320551">
    <property type="component" value="Unassembled WGS sequence"/>
</dbReference>
<gene>
    <name evidence="1" type="ORF">EWV80_17905</name>
</gene>
<accession>A0A552DDY8</accession>
<proteinExistence type="predicted"/>